<dbReference type="Proteomes" id="UP000830781">
    <property type="component" value="Plasmid pDSM110277_a"/>
</dbReference>
<keyword evidence="2" id="KW-0614">Plasmid</keyword>
<name>A0AAX3AF31_9RHOB</name>
<protein>
    <recommendedName>
        <fullName evidence="1">Transcriptional regulator TetR C-terminal Proteobacteria type domain-containing protein</fullName>
    </recommendedName>
</protein>
<proteinExistence type="predicted"/>
<evidence type="ECO:0000259" key="1">
    <source>
        <dbReference type="Pfam" id="PF14246"/>
    </source>
</evidence>
<dbReference type="AlphaFoldDB" id="A0AAX3AF31"/>
<dbReference type="Pfam" id="PF14246">
    <property type="entry name" value="TetR_C_7"/>
    <property type="match status" value="1"/>
</dbReference>
<sequence length="79" mass="8433">MEAGPRRATRIVGQVFRVLQEAGSVKMQDVQSTASQFIHLSVSGIIMPRLLAVGQPIDAPAHAERAVDVFLGIYSAGNT</sequence>
<feature type="domain" description="Transcriptional regulator TetR C-terminal Proteobacteria type" evidence="1">
    <location>
        <begin position="1"/>
        <end position="75"/>
    </location>
</feature>
<dbReference type="RefSeq" id="WP_240790891.1">
    <property type="nucleotide sequence ID" value="NZ_CP084960.1"/>
</dbReference>
<dbReference type="InterPro" id="IPR039536">
    <property type="entry name" value="TetR_C_Proteobacteria"/>
</dbReference>
<organism evidence="2 3">
    <name type="scientific">Sulfitobacter pontiacus</name>
    <dbReference type="NCBI Taxonomy" id="60137"/>
    <lineage>
        <taxon>Bacteria</taxon>
        <taxon>Pseudomonadati</taxon>
        <taxon>Pseudomonadota</taxon>
        <taxon>Alphaproteobacteria</taxon>
        <taxon>Rhodobacterales</taxon>
        <taxon>Roseobacteraceae</taxon>
        <taxon>Sulfitobacter</taxon>
    </lineage>
</organism>
<keyword evidence="3" id="KW-1185">Reference proteome</keyword>
<evidence type="ECO:0000313" key="2">
    <source>
        <dbReference type="EMBL" id="UOA24738.1"/>
    </source>
</evidence>
<dbReference type="Gene3D" id="1.10.357.10">
    <property type="entry name" value="Tetracycline Repressor, domain 2"/>
    <property type="match status" value="1"/>
</dbReference>
<evidence type="ECO:0000313" key="3">
    <source>
        <dbReference type="Proteomes" id="UP000830781"/>
    </source>
</evidence>
<dbReference type="EMBL" id="CP084960">
    <property type="protein sequence ID" value="UOA24738.1"/>
    <property type="molecule type" value="Genomic_DNA"/>
</dbReference>
<gene>
    <name evidence="2" type="ORF">DSM110277_03185</name>
</gene>
<geneLocation type="plasmid" evidence="2 3">
    <name>pDSM110277_a</name>
</geneLocation>
<accession>A0AAX3AF31</accession>
<reference evidence="3" key="1">
    <citation type="journal article" date="2022" name="Microorganisms">
        <title>Beyond the ABCs#Discovery of Three New Plasmid Types in Rhodobacterales (RepQ, RepY, RepW).</title>
        <authorList>
            <person name="Freese H.M."/>
            <person name="Ringel V."/>
            <person name="Overmann J."/>
            <person name="Petersen J."/>
        </authorList>
    </citation>
    <scope>NUCLEOTIDE SEQUENCE [LARGE SCALE GENOMIC DNA]</scope>
    <source>
        <strain evidence="3">DSM 110277</strain>
        <plasmid evidence="3">pDSM110277_a</plasmid>
    </source>
</reference>